<feature type="region of interest" description="Disordered" evidence="2">
    <location>
        <begin position="1"/>
        <end position="68"/>
    </location>
</feature>
<gene>
    <name evidence="4" type="ORF">L211DRAFT_467987</name>
</gene>
<dbReference type="InParanoid" id="A0A3N4M1U6"/>
<dbReference type="PANTHER" id="PTHR12354:SF1">
    <property type="entry name" value="INTERFERON-RELATED DEVELOPMENTAL REGULATOR 1"/>
    <property type="match status" value="1"/>
</dbReference>
<feature type="region of interest" description="Disordered" evidence="2">
    <location>
        <begin position="447"/>
        <end position="472"/>
    </location>
</feature>
<feature type="compositionally biased region" description="Basic residues" evidence="2">
    <location>
        <begin position="451"/>
        <end position="462"/>
    </location>
</feature>
<name>A0A3N4M1U6_9PEZI</name>
<feature type="domain" description="Interferon-related developmental regulator N-terminal" evidence="3">
    <location>
        <begin position="90"/>
        <end position="381"/>
    </location>
</feature>
<proteinExistence type="inferred from homology"/>
<dbReference type="Gene3D" id="1.25.10.10">
    <property type="entry name" value="Leucine-rich Repeat Variant"/>
    <property type="match status" value="1"/>
</dbReference>
<evidence type="ECO:0000313" key="5">
    <source>
        <dbReference type="Proteomes" id="UP000267821"/>
    </source>
</evidence>
<feature type="compositionally biased region" description="Low complexity" evidence="2">
    <location>
        <begin position="34"/>
        <end position="50"/>
    </location>
</feature>
<evidence type="ECO:0000313" key="4">
    <source>
        <dbReference type="EMBL" id="RPB27839.1"/>
    </source>
</evidence>
<dbReference type="InterPro" id="IPR011989">
    <property type="entry name" value="ARM-like"/>
</dbReference>
<dbReference type="SUPFAM" id="SSF48371">
    <property type="entry name" value="ARM repeat"/>
    <property type="match status" value="1"/>
</dbReference>
<dbReference type="Proteomes" id="UP000267821">
    <property type="component" value="Unassembled WGS sequence"/>
</dbReference>
<evidence type="ECO:0000256" key="1">
    <source>
        <dbReference type="ARBA" id="ARBA00008828"/>
    </source>
</evidence>
<sequence length="472" mass="53235">MSNLHRMVFQPTSDQHGPKFLNPNKTISRKAHSRASSAASSRAGSRVTSRVNSAQVSRQGSEDEYETDDAATVVSQGTQLDDIIGHDFHVDARSWEEVLADRIEEICDRKRSSVEGRENAYSAYIRLLLANYAREEIYERTEELADAFLKSIKGGRSEKEAALAVRALALTIITTPTEKLFDKSYRPLKAILNDYESTTVKAIIISTISIACFYVGSQTEITALMSYFLDIISSDGALLNAQDSAEVVASALHAWGLLATVYTGPPQDINDEAMDIFVEQLESGSVDVQTAAGESIALLYEMSYREVEDDIDEEQVEFWKKKGRVLVYDQSTYIQKYQPYGRENDLLNTLSGLASGSKRYLNKKDKRIQHSAFQAILKGVEHPLVGDGRPHQKLTVRKDVTLAVDEWWKLVRVHGVKSMLRGGWQTHLQLNDSFVRKLGLEMREMTNYRNQKSKPKGKKPRWSPKSDDEDYY</sequence>
<evidence type="ECO:0000256" key="2">
    <source>
        <dbReference type="SAM" id="MobiDB-lite"/>
    </source>
</evidence>
<dbReference type="InterPro" id="IPR039777">
    <property type="entry name" value="IFRD"/>
</dbReference>
<accession>A0A3N4M1U6</accession>
<dbReference type="InterPro" id="IPR016024">
    <property type="entry name" value="ARM-type_fold"/>
</dbReference>
<dbReference type="AlphaFoldDB" id="A0A3N4M1U6"/>
<dbReference type="PANTHER" id="PTHR12354">
    <property type="entry name" value="INTERFERON-RELATED DEVELOPMENTAL REGULATOR"/>
    <property type="match status" value="1"/>
</dbReference>
<evidence type="ECO:0000259" key="3">
    <source>
        <dbReference type="Pfam" id="PF05004"/>
    </source>
</evidence>
<reference evidence="4 5" key="1">
    <citation type="journal article" date="2018" name="Nat. Ecol. Evol.">
        <title>Pezizomycetes genomes reveal the molecular basis of ectomycorrhizal truffle lifestyle.</title>
        <authorList>
            <person name="Murat C."/>
            <person name="Payen T."/>
            <person name="Noel B."/>
            <person name="Kuo A."/>
            <person name="Morin E."/>
            <person name="Chen J."/>
            <person name="Kohler A."/>
            <person name="Krizsan K."/>
            <person name="Balestrini R."/>
            <person name="Da Silva C."/>
            <person name="Montanini B."/>
            <person name="Hainaut M."/>
            <person name="Levati E."/>
            <person name="Barry K.W."/>
            <person name="Belfiori B."/>
            <person name="Cichocki N."/>
            <person name="Clum A."/>
            <person name="Dockter R.B."/>
            <person name="Fauchery L."/>
            <person name="Guy J."/>
            <person name="Iotti M."/>
            <person name="Le Tacon F."/>
            <person name="Lindquist E.A."/>
            <person name="Lipzen A."/>
            <person name="Malagnac F."/>
            <person name="Mello A."/>
            <person name="Molinier V."/>
            <person name="Miyauchi S."/>
            <person name="Poulain J."/>
            <person name="Riccioni C."/>
            <person name="Rubini A."/>
            <person name="Sitrit Y."/>
            <person name="Splivallo R."/>
            <person name="Traeger S."/>
            <person name="Wang M."/>
            <person name="Zifcakova L."/>
            <person name="Wipf D."/>
            <person name="Zambonelli A."/>
            <person name="Paolocci F."/>
            <person name="Nowrousian M."/>
            <person name="Ottonello S."/>
            <person name="Baldrian P."/>
            <person name="Spatafora J.W."/>
            <person name="Henrissat B."/>
            <person name="Nagy L.G."/>
            <person name="Aury J.M."/>
            <person name="Wincker P."/>
            <person name="Grigoriev I.V."/>
            <person name="Bonfante P."/>
            <person name="Martin F.M."/>
        </authorList>
    </citation>
    <scope>NUCLEOTIDE SEQUENCE [LARGE SCALE GENOMIC DNA]</scope>
    <source>
        <strain evidence="4 5">ATCC MYA-4762</strain>
    </source>
</reference>
<comment type="similarity">
    <text evidence="1">Belongs to the IFRD family.</text>
</comment>
<protein>
    <submittedName>
        <fullName evidence="4">IFRD-domain-containing protein</fullName>
    </submittedName>
</protein>
<dbReference type="OrthoDB" id="18978at2759"/>
<organism evidence="4 5">
    <name type="scientific">Terfezia boudieri ATCC MYA-4762</name>
    <dbReference type="NCBI Taxonomy" id="1051890"/>
    <lineage>
        <taxon>Eukaryota</taxon>
        <taxon>Fungi</taxon>
        <taxon>Dikarya</taxon>
        <taxon>Ascomycota</taxon>
        <taxon>Pezizomycotina</taxon>
        <taxon>Pezizomycetes</taxon>
        <taxon>Pezizales</taxon>
        <taxon>Pezizaceae</taxon>
        <taxon>Terfezia</taxon>
    </lineage>
</organism>
<keyword evidence="5" id="KW-1185">Reference proteome</keyword>
<dbReference type="Pfam" id="PF05004">
    <property type="entry name" value="IFRD"/>
    <property type="match status" value="1"/>
</dbReference>
<dbReference type="InterPro" id="IPR007701">
    <property type="entry name" value="Interferon-rel_develop_reg_N"/>
</dbReference>
<dbReference type="EMBL" id="ML121530">
    <property type="protein sequence ID" value="RPB27839.1"/>
    <property type="molecule type" value="Genomic_DNA"/>
</dbReference>
<dbReference type="STRING" id="1051890.A0A3N4M1U6"/>